<protein>
    <submittedName>
        <fullName evidence="4">EAL domain-containing protein</fullName>
    </submittedName>
</protein>
<name>A0A839AB11_9HYPH</name>
<gene>
    <name evidence="4" type="ORF">H2509_06875</name>
</gene>
<proteinExistence type="predicted"/>
<evidence type="ECO:0000256" key="1">
    <source>
        <dbReference type="SAM" id="Phobius"/>
    </source>
</evidence>
<dbReference type="PANTHER" id="PTHR44757">
    <property type="entry name" value="DIGUANYLATE CYCLASE DGCP"/>
    <property type="match status" value="1"/>
</dbReference>
<evidence type="ECO:0000313" key="5">
    <source>
        <dbReference type="Proteomes" id="UP000541109"/>
    </source>
</evidence>
<dbReference type="NCBIfam" id="TIGR00254">
    <property type="entry name" value="GGDEF"/>
    <property type="match status" value="1"/>
</dbReference>
<dbReference type="InterPro" id="IPR029787">
    <property type="entry name" value="Nucleotide_cyclase"/>
</dbReference>
<feature type="transmembrane region" description="Helical" evidence="1">
    <location>
        <begin position="270"/>
        <end position="287"/>
    </location>
</feature>
<comment type="caution">
    <text evidence="4">The sequence shown here is derived from an EMBL/GenBank/DDBJ whole genome shotgun (WGS) entry which is preliminary data.</text>
</comment>
<dbReference type="SUPFAM" id="SSF55073">
    <property type="entry name" value="Nucleotide cyclase"/>
    <property type="match status" value="1"/>
</dbReference>
<keyword evidence="1" id="KW-0812">Transmembrane</keyword>
<feature type="transmembrane region" description="Helical" evidence="1">
    <location>
        <begin position="319"/>
        <end position="339"/>
    </location>
</feature>
<dbReference type="RefSeq" id="WP_182163596.1">
    <property type="nucleotide sequence ID" value="NZ_JACFXV010000043.1"/>
</dbReference>
<dbReference type="InterPro" id="IPR000160">
    <property type="entry name" value="GGDEF_dom"/>
</dbReference>
<dbReference type="SUPFAM" id="SSF55785">
    <property type="entry name" value="PYP-like sensor domain (PAS domain)"/>
    <property type="match status" value="1"/>
</dbReference>
<accession>A0A839AB11</accession>
<dbReference type="InterPro" id="IPR035919">
    <property type="entry name" value="EAL_sf"/>
</dbReference>
<feature type="domain" description="EAL" evidence="2">
    <location>
        <begin position="661"/>
        <end position="911"/>
    </location>
</feature>
<dbReference type="InterPro" id="IPR052155">
    <property type="entry name" value="Biofilm_reg_signaling"/>
</dbReference>
<dbReference type="SMART" id="SM00267">
    <property type="entry name" value="GGDEF"/>
    <property type="match status" value="1"/>
</dbReference>
<dbReference type="SMART" id="SM01080">
    <property type="entry name" value="CHASE2"/>
    <property type="match status" value="1"/>
</dbReference>
<sequence>MLRPLLLLTALILAAAGLDRIGALHPLERYLSELRFEAGRRAPSGEIVFVEIDAQSLKAIGQWPWPRSVHADLVDRLNELAVGEIAFDIDFSAHSDAGADRRFAASLQRSESTVVLAAFRQPATSGANSGFVLNRPLNMFLNSAWMADVSFALERDDRVWRGGFGHDHGSRNIPSMAAFLAGGSRPLGADFMIDFGIDADRIERVSAIDVLEGRADAAKLKARTVLIGASAQELRDLFHVPAHGVVPGGILQILAAESIAQDRMLRRTGAAPQLAALALVALVLLAAARSPLWIRLSALCSLAAAGELTAFLVQQSHPVIVATPLWLTGLGLFALFLAVEEFGLKRLLLLVAQLRTRNAETILGRVIGDSFAGILIVDRDETIMQASRSAAGILSLDADMRLQGRSIREILPPVMCRDTLRALSSRNTESRTGECELAVPGQSERILDYVVTASRLSELSERQREERQIACVTFKDVTRQRQAESRLRYLARFDPVTGALTRNALLQDMEKGECPQEGDRHVALFVVDLDRFEEIGATLGHQHADQLLEAVAGRLTEIAGPGNVAHLGGGRFAFHRTDDIETDATSRIAETAIRRLNETFDIDGNHLLVGVNIGTTIAISDAPDPAGLLRQAETALAHAKSSGVNRWQCFRSGMELEPIRRRMLELELRRAVRGRDLYLLYQPQVSILSGEVIGVEALLRWQHPHLGAISPCEFIPIAEACGLIEEIGRWTIRQACKDAAGWERPIRLAVNVSPKQFADPGLVPTVGRALETSGLAPSLLDLEVTESLFLHDCADLDLTIGKLHDLGVGLALDDFGTGYASLGYISRMPLTKIKIDKSFIDPLADEVKAQAIVRAISTLARELGLTIIAEGIETAAQVAPLREAGIEIVQGFYFHRPLPAAEIAALLATGNNVVRRIPA</sequence>
<dbReference type="InterPro" id="IPR035965">
    <property type="entry name" value="PAS-like_dom_sf"/>
</dbReference>
<keyword evidence="1" id="KW-0472">Membrane</keyword>
<evidence type="ECO:0000313" key="4">
    <source>
        <dbReference type="EMBL" id="MBA5776850.1"/>
    </source>
</evidence>
<dbReference type="PROSITE" id="PS50883">
    <property type="entry name" value="EAL"/>
    <property type="match status" value="1"/>
</dbReference>
<dbReference type="Pfam" id="PF00563">
    <property type="entry name" value="EAL"/>
    <property type="match status" value="1"/>
</dbReference>
<dbReference type="PROSITE" id="PS50887">
    <property type="entry name" value="GGDEF"/>
    <property type="match status" value="1"/>
</dbReference>
<keyword evidence="1" id="KW-1133">Transmembrane helix</keyword>
<dbReference type="SMART" id="SM00052">
    <property type="entry name" value="EAL"/>
    <property type="match status" value="1"/>
</dbReference>
<reference evidence="4 5" key="1">
    <citation type="submission" date="2020-07" db="EMBL/GenBank/DDBJ databases">
        <title>Stappia sp., F7233, whole genome shotgun sequencing project.</title>
        <authorList>
            <person name="Jiang S."/>
            <person name="Liu Z.W."/>
            <person name="Du Z.J."/>
        </authorList>
    </citation>
    <scope>NUCLEOTIDE SEQUENCE [LARGE SCALE GENOMIC DNA]</scope>
    <source>
        <strain evidence="4 5">F7233</strain>
    </source>
</reference>
<dbReference type="Proteomes" id="UP000541109">
    <property type="component" value="Unassembled WGS sequence"/>
</dbReference>
<evidence type="ECO:0000259" key="2">
    <source>
        <dbReference type="PROSITE" id="PS50883"/>
    </source>
</evidence>
<dbReference type="InterPro" id="IPR043128">
    <property type="entry name" value="Rev_trsase/Diguanyl_cyclase"/>
</dbReference>
<dbReference type="Gene3D" id="3.30.70.270">
    <property type="match status" value="1"/>
</dbReference>
<dbReference type="CDD" id="cd01948">
    <property type="entry name" value="EAL"/>
    <property type="match status" value="1"/>
</dbReference>
<dbReference type="Pfam" id="PF05226">
    <property type="entry name" value="CHASE2"/>
    <property type="match status" value="1"/>
</dbReference>
<dbReference type="Gene3D" id="3.30.450.20">
    <property type="entry name" value="PAS domain"/>
    <property type="match status" value="1"/>
</dbReference>
<dbReference type="CDD" id="cd01949">
    <property type="entry name" value="GGDEF"/>
    <property type="match status" value="1"/>
</dbReference>
<dbReference type="SUPFAM" id="SSF141868">
    <property type="entry name" value="EAL domain-like"/>
    <property type="match status" value="1"/>
</dbReference>
<keyword evidence="5" id="KW-1185">Reference proteome</keyword>
<dbReference type="Pfam" id="PF00990">
    <property type="entry name" value="GGDEF"/>
    <property type="match status" value="1"/>
</dbReference>
<dbReference type="InterPro" id="IPR007890">
    <property type="entry name" value="CHASE2"/>
</dbReference>
<dbReference type="EMBL" id="JACFXV010000043">
    <property type="protein sequence ID" value="MBA5776850.1"/>
    <property type="molecule type" value="Genomic_DNA"/>
</dbReference>
<dbReference type="PANTHER" id="PTHR44757:SF2">
    <property type="entry name" value="BIOFILM ARCHITECTURE MAINTENANCE PROTEIN MBAA"/>
    <property type="match status" value="1"/>
</dbReference>
<feature type="domain" description="GGDEF" evidence="3">
    <location>
        <begin position="520"/>
        <end position="652"/>
    </location>
</feature>
<evidence type="ECO:0000259" key="3">
    <source>
        <dbReference type="PROSITE" id="PS50887"/>
    </source>
</evidence>
<organism evidence="4 5">
    <name type="scientific">Stappia albiluteola</name>
    <dbReference type="NCBI Taxonomy" id="2758565"/>
    <lineage>
        <taxon>Bacteria</taxon>
        <taxon>Pseudomonadati</taxon>
        <taxon>Pseudomonadota</taxon>
        <taxon>Alphaproteobacteria</taxon>
        <taxon>Hyphomicrobiales</taxon>
        <taxon>Stappiaceae</taxon>
        <taxon>Stappia</taxon>
    </lineage>
</organism>
<dbReference type="AlphaFoldDB" id="A0A839AB11"/>
<dbReference type="Gene3D" id="3.20.20.450">
    <property type="entry name" value="EAL domain"/>
    <property type="match status" value="1"/>
</dbReference>
<dbReference type="InterPro" id="IPR001633">
    <property type="entry name" value="EAL_dom"/>
</dbReference>